<organism evidence="2 3">
    <name type="scientific">Arenicella chitinivorans</name>
    <dbReference type="NCBI Taxonomy" id="1329800"/>
    <lineage>
        <taxon>Bacteria</taxon>
        <taxon>Pseudomonadati</taxon>
        <taxon>Pseudomonadota</taxon>
        <taxon>Gammaproteobacteria</taxon>
        <taxon>Arenicellales</taxon>
        <taxon>Arenicellaceae</taxon>
        <taxon>Arenicella</taxon>
    </lineage>
</organism>
<accession>A0A918RX37</accession>
<keyword evidence="1" id="KW-0472">Membrane</keyword>
<comment type="caution">
    <text evidence="2">The sequence shown here is derived from an EMBL/GenBank/DDBJ whole genome shotgun (WGS) entry which is preliminary data.</text>
</comment>
<reference evidence="2" key="1">
    <citation type="journal article" date="2014" name="Int. J. Syst. Evol. Microbiol.">
        <title>Complete genome sequence of Corynebacterium casei LMG S-19264T (=DSM 44701T), isolated from a smear-ripened cheese.</title>
        <authorList>
            <consortium name="US DOE Joint Genome Institute (JGI-PGF)"/>
            <person name="Walter F."/>
            <person name="Albersmeier A."/>
            <person name="Kalinowski J."/>
            <person name="Ruckert C."/>
        </authorList>
    </citation>
    <scope>NUCLEOTIDE SEQUENCE</scope>
    <source>
        <strain evidence="2">KCTC 12711</strain>
    </source>
</reference>
<keyword evidence="1" id="KW-0812">Transmembrane</keyword>
<protein>
    <submittedName>
        <fullName evidence="2">Uncharacterized protein</fullName>
    </submittedName>
</protein>
<keyword evidence="1" id="KW-1133">Transmembrane helix</keyword>
<feature type="transmembrane region" description="Helical" evidence="1">
    <location>
        <begin position="83"/>
        <end position="102"/>
    </location>
</feature>
<dbReference type="AlphaFoldDB" id="A0A918RX37"/>
<keyword evidence="3" id="KW-1185">Reference proteome</keyword>
<evidence type="ECO:0000256" key="1">
    <source>
        <dbReference type="SAM" id="Phobius"/>
    </source>
</evidence>
<gene>
    <name evidence="2" type="ORF">GCM10008090_25000</name>
</gene>
<feature type="transmembrane region" description="Helical" evidence="1">
    <location>
        <begin position="51"/>
        <end position="71"/>
    </location>
</feature>
<proteinExistence type="predicted"/>
<reference evidence="2" key="2">
    <citation type="submission" date="2020-09" db="EMBL/GenBank/DDBJ databases">
        <authorList>
            <person name="Sun Q."/>
            <person name="Kim S."/>
        </authorList>
    </citation>
    <scope>NUCLEOTIDE SEQUENCE</scope>
    <source>
        <strain evidence="2">KCTC 12711</strain>
    </source>
</reference>
<evidence type="ECO:0000313" key="3">
    <source>
        <dbReference type="Proteomes" id="UP000614811"/>
    </source>
</evidence>
<sequence length="150" mass="16840">MSGVKSKLLPRTHLATGLVLIGLFMLTGQYMRHQLQLSDQPFDAQRMMYRASHIYLLLVGIANTVIGCYWQSYRSRWGRTTQLMSSVMFLSAPIIFSVAFIVEPASVSQDRPFTWLGCVMLLAATGLLLASRVIDNRLAIKLSENKSRAN</sequence>
<dbReference type="Proteomes" id="UP000614811">
    <property type="component" value="Unassembled WGS sequence"/>
</dbReference>
<name>A0A918RX37_9GAMM</name>
<dbReference type="EMBL" id="BMXA01000004">
    <property type="protein sequence ID" value="GHA14213.1"/>
    <property type="molecule type" value="Genomic_DNA"/>
</dbReference>
<feature type="transmembrane region" description="Helical" evidence="1">
    <location>
        <begin position="114"/>
        <end position="134"/>
    </location>
</feature>
<evidence type="ECO:0000313" key="2">
    <source>
        <dbReference type="EMBL" id="GHA14213.1"/>
    </source>
</evidence>
<feature type="transmembrane region" description="Helical" evidence="1">
    <location>
        <begin position="12"/>
        <end position="31"/>
    </location>
</feature>